<reference evidence="8 9" key="1">
    <citation type="submission" date="2016-04" db="EMBL/GenBank/DDBJ databases">
        <authorList>
            <person name="Chen L."/>
            <person name="Zhuang W."/>
            <person name="Wang G."/>
        </authorList>
    </citation>
    <scope>NUCLEOTIDE SEQUENCE [LARGE SCALE GENOMIC DNA]</scope>
    <source>
        <strain evidence="9">GR20</strain>
    </source>
</reference>
<evidence type="ECO:0000256" key="3">
    <source>
        <dbReference type="ARBA" id="ARBA00022729"/>
    </source>
</evidence>
<dbReference type="Pfam" id="PF07980">
    <property type="entry name" value="SusD_RagB"/>
    <property type="match status" value="1"/>
</dbReference>
<accession>A0ABX3NVI1</accession>
<feature type="domain" description="SusD-like N-terminal" evidence="7">
    <location>
        <begin position="24"/>
        <end position="232"/>
    </location>
</feature>
<dbReference type="Pfam" id="PF14322">
    <property type="entry name" value="SusD-like_3"/>
    <property type="match status" value="1"/>
</dbReference>
<dbReference type="Gene3D" id="1.25.40.390">
    <property type="match status" value="1"/>
</dbReference>
<evidence type="ECO:0000313" key="8">
    <source>
        <dbReference type="EMBL" id="OQP48267.1"/>
    </source>
</evidence>
<dbReference type="RefSeq" id="WP_014221459.1">
    <property type="nucleotide sequence ID" value="NZ_LWBO01000012.1"/>
</dbReference>
<evidence type="ECO:0000259" key="7">
    <source>
        <dbReference type="Pfam" id="PF14322"/>
    </source>
</evidence>
<dbReference type="Proteomes" id="UP000192277">
    <property type="component" value="Unassembled WGS sequence"/>
</dbReference>
<organism evidence="8 9">
    <name type="scientific">Niastella koreensis</name>
    <dbReference type="NCBI Taxonomy" id="354356"/>
    <lineage>
        <taxon>Bacteria</taxon>
        <taxon>Pseudomonadati</taxon>
        <taxon>Bacteroidota</taxon>
        <taxon>Chitinophagia</taxon>
        <taxon>Chitinophagales</taxon>
        <taxon>Chitinophagaceae</taxon>
        <taxon>Niastella</taxon>
    </lineage>
</organism>
<name>A0ABX3NVI1_9BACT</name>
<protein>
    <submittedName>
        <fullName evidence="8">Carbohydrate-binding protein SusD</fullName>
    </submittedName>
</protein>
<dbReference type="InterPro" id="IPR012944">
    <property type="entry name" value="SusD_RagB_dom"/>
</dbReference>
<dbReference type="EMBL" id="LWBO01000012">
    <property type="protein sequence ID" value="OQP48267.1"/>
    <property type="molecule type" value="Genomic_DNA"/>
</dbReference>
<dbReference type="PROSITE" id="PS51257">
    <property type="entry name" value="PROKAR_LIPOPROTEIN"/>
    <property type="match status" value="1"/>
</dbReference>
<dbReference type="SUPFAM" id="SSF48452">
    <property type="entry name" value="TPR-like"/>
    <property type="match status" value="1"/>
</dbReference>
<sequence length="609" mass="67740">MKKNTFNILLAVALVGLSAASCKKYLTVDSPSTLTQESVFSSVSNMNSAVIGIYAMLIGDNGYGSRIATLFPQSADDMKTSGDYSALDRRGISCYGASPDNTDLPNPFAQLFKGIERANVCIKYIPKSDLYTNGTDAQKATLQKLYGEALTLRAQFFYEAIRNWGDMPAQFEPAADMTNVYLPRVSSDTLYDKLLDDLKLAGDLVPWRTQSPDQNIRITKGAVKGLRARIALARGGYSLRQDTHQNERRADYKKYYQIAYDECKEIIAHPEQHSLNPVYENIFKTLHSATRLDDAHELMFEVGAFGGNASTDSKLGYYNGLRHSTSSKFGGGGGGINPLPTYYYEFDSIGDIRRDVTINIFEIDTAGKKLMNVATTMTDGKFRRSWTNITGTSQNLAINWPILRFADVLLMYAEADNEINNGPSADAISAYEKVRKRAFIGYETRMGTTPTDKDGFFKAIVQERLLEFGGEGIRKYDLIRWNMLGSKIDETRQKLRDFMNGAGRYANLPLYVYTKPATYNLVASVDEIKTLDFPGGIPVSQALFTPGTGSSTAPTGYTTKNWRASVNEDYLTGDLKGYAVKFEANKKELFPIPTSAINLNYNMAQNWGY</sequence>
<keyword evidence="3" id="KW-0732">Signal</keyword>
<evidence type="ECO:0000259" key="6">
    <source>
        <dbReference type="Pfam" id="PF07980"/>
    </source>
</evidence>
<evidence type="ECO:0000313" key="9">
    <source>
        <dbReference type="Proteomes" id="UP000192277"/>
    </source>
</evidence>
<proteinExistence type="inferred from homology"/>
<keyword evidence="9" id="KW-1185">Reference proteome</keyword>
<gene>
    <name evidence="8" type="ORF">A4D02_05995</name>
</gene>
<dbReference type="InterPro" id="IPR033985">
    <property type="entry name" value="SusD-like_N"/>
</dbReference>
<evidence type="ECO:0000256" key="2">
    <source>
        <dbReference type="ARBA" id="ARBA00006275"/>
    </source>
</evidence>
<comment type="subcellular location">
    <subcellularLocation>
        <location evidence="1">Cell outer membrane</location>
    </subcellularLocation>
</comment>
<keyword evidence="4" id="KW-0472">Membrane</keyword>
<evidence type="ECO:0000256" key="5">
    <source>
        <dbReference type="ARBA" id="ARBA00023237"/>
    </source>
</evidence>
<comment type="caution">
    <text evidence="8">The sequence shown here is derived from an EMBL/GenBank/DDBJ whole genome shotgun (WGS) entry which is preliminary data.</text>
</comment>
<evidence type="ECO:0000256" key="1">
    <source>
        <dbReference type="ARBA" id="ARBA00004442"/>
    </source>
</evidence>
<keyword evidence="5" id="KW-0998">Cell outer membrane</keyword>
<comment type="similarity">
    <text evidence="2">Belongs to the SusD family.</text>
</comment>
<evidence type="ECO:0000256" key="4">
    <source>
        <dbReference type="ARBA" id="ARBA00023136"/>
    </source>
</evidence>
<dbReference type="InterPro" id="IPR011990">
    <property type="entry name" value="TPR-like_helical_dom_sf"/>
</dbReference>
<feature type="domain" description="RagB/SusD" evidence="6">
    <location>
        <begin position="380"/>
        <end position="609"/>
    </location>
</feature>